<evidence type="ECO:0000256" key="3">
    <source>
        <dbReference type="ARBA" id="ARBA00022692"/>
    </source>
</evidence>
<feature type="region of interest" description="Disordered" evidence="6">
    <location>
        <begin position="212"/>
        <end position="246"/>
    </location>
</feature>
<dbReference type="PANTHER" id="PTHR43124">
    <property type="entry name" value="PURINE EFFLUX PUMP PBUE"/>
    <property type="match status" value="1"/>
</dbReference>
<dbReference type="EMBL" id="JBBJCI010000034">
    <property type="protein sequence ID" value="KAK7253854.1"/>
    <property type="molecule type" value="Genomic_DNA"/>
</dbReference>
<feature type="compositionally biased region" description="Basic and acidic residues" evidence="6">
    <location>
        <begin position="212"/>
        <end position="225"/>
    </location>
</feature>
<dbReference type="InterPro" id="IPR001958">
    <property type="entry name" value="Tet-R_TetA/multi-R_MdtG-like"/>
</dbReference>
<feature type="transmembrane region" description="Helical" evidence="7">
    <location>
        <begin position="56"/>
        <end position="76"/>
    </location>
</feature>
<keyword evidence="3 7" id="KW-0812">Transmembrane</keyword>
<feature type="domain" description="Major facilitator superfamily (MFS) profile" evidence="8">
    <location>
        <begin position="22"/>
        <end position="439"/>
    </location>
</feature>
<keyword evidence="2" id="KW-1003">Cell membrane</keyword>
<feature type="transmembrane region" description="Helical" evidence="7">
    <location>
        <begin position="252"/>
        <end position="276"/>
    </location>
</feature>
<evidence type="ECO:0000313" key="9">
    <source>
        <dbReference type="EMBL" id="KAK7253854.1"/>
    </source>
</evidence>
<evidence type="ECO:0000256" key="2">
    <source>
        <dbReference type="ARBA" id="ARBA00022475"/>
    </source>
</evidence>
<organism evidence="9 10">
    <name type="scientific">Aureococcus anophagefferens</name>
    <name type="common">Harmful bloom alga</name>
    <dbReference type="NCBI Taxonomy" id="44056"/>
    <lineage>
        <taxon>Eukaryota</taxon>
        <taxon>Sar</taxon>
        <taxon>Stramenopiles</taxon>
        <taxon>Ochrophyta</taxon>
        <taxon>Pelagophyceae</taxon>
        <taxon>Pelagomonadales</taxon>
        <taxon>Pelagomonadaceae</taxon>
        <taxon>Aureococcus</taxon>
    </lineage>
</organism>
<feature type="transmembrane region" description="Helical" evidence="7">
    <location>
        <begin position="115"/>
        <end position="133"/>
    </location>
</feature>
<evidence type="ECO:0000256" key="7">
    <source>
        <dbReference type="SAM" id="Phobius"/>
    </source>
</evidence>
<evidence type="ECO:0000256" key="5">
    <source>
        <dbReference type="ARBA" id="ARBA00023136"/>
    </source>
</evidence>
<evidence type="ECO:0000256" key="1">
    <source>
        <dbReference type="ARBA" id="ARBA00004651"/>
    </source>
</evidence>
<dbReference type="Pfam" id="PF07690">
    <property type="entry name" value="MFS_1"/>
    <property type="match status" value="1"/>
</dbReference>
<evidence type="ECO:0000259" key="8">
    <source>
        <dbReference type="PROSITE" id="PS50850"/>
    </source>
</evidence>
<feature type="transmembrane region" description="Helical" evidence="7">
    <location>
        <begin position="347"/>
        <end position="366"/>
    </location>
</feature>
<dbReference type="Proteomes" id="UP001363151">
    <property type="component" value="Unassembled WGS sequence"/>
</dbReference>
<evidence type="ECO:0000313" key="10">
    <source>
        <dbReference type="Proteomes" id="UP001363151"/>
    </source>
</evidence>
<dbReference type="PANTHER" id="PTHR43124:SF3">
    <property type="entry name" value="CHLORAMPHENICOL EFFLUX PUMP RV0191"/>
    <property type="match status" value="1"/>
</dbReference>
<dbReference type="InterPro" id="IPR020846">
    <property type="entry name" value="MFS_dom"/>
</dbReference>
<name>A0ABR1GCN2_AURAN</name>
<proteinExistence type="predicted"/>
<sequence length="505" mass="52930">MRPSSSGGDLSRMTFRSEKQVSLVFVYLTVFVDIMGESLVLPILGQFAVYFGQPVALAGLLFSSTALAMTCSNLWLPVFADRHGRRAAFLVSLVGSTVGYAGQACARTFAEMLFFRGIQGLFGGVPPVALAWVTDVFPPNERPRYLAGVQATIASAFVAGAVLGGTLSSFGLRAPMCFACAVSLLGLATAHHYLKDPADLVFEDEQKFLDGKAREDERARTRSDDAADAATEATPLGGGAQTDASPWRRPRCLACGLLSFSCNVAYGGASVLLPLFVLTSYGDLPREAAGQVSGLLFGALGLAQAAVMAGGFAPVSARLGLMPTCAIAALALGAGVGGIPLVGNRCASPWALLAPLALVALGNGLSRPAYVTYLSKIASKKYVSQTMAIVDVTLNAAMVCGPQLTVVFEKDGAGPAFLVAAAAAACELGVCVREILDGAFPYLAPGGTESPAHMRDVGRLMASLGHDDWAKDVQDKFQFEPMRRRPKTRFSHDIQGRESSRGALC</sequence>
<reference evidence="9 10" key="1">
    <citation type="submission" date="2024-03" db="EMBL/GenBank/DDBJ databases">
        <title>Aureococcus anophagefferens CCMP1851 and Kratosvirus quantuckense: Draft genome of a second virus-susceptible host strain in the model system.</title>
        <authorList>
            <person name="Chase E."/>
            <person name="Truchon A.R."/>
            <person name="Schepens W."/>
            <person name="Wilhelm S.W."/>
        </authorList>
    </citation>
    <scope>NUCLEOTIDE SEQUENCE [LARGE SCALE GENOMIC DNA]</scope>
    <source>
        <strain evidence="9 10">CCMP1851</strain>
    </source>
</reference>
<evidence type="ECO:0000256" key="6">
    <source>
        <dbReference type="SAM" id="MobiDB-lite"/>
    </source>
</evidence>
<comment type="subcellular location">
    <subcellularLocation>
        <location evidence="1">Cell membrane</location>
        <topology evidence="1">Multi-pass membrane protein</topology>
    </subcellularLocation>
</comment>
<dbReference type="PROSITE" id="PS50850">
    <property type="entry name" value="MFS"/>
    <property type="match status" value="1"/>
</dbReference>
<evidence type="ECO:0000256" key="4">
    <source>
        <dbReference type="ARBA" id="ARBA00022989"/>
    </source>
</evidence>
<dbReference type="InterPro" id="IPR011701">
    <property type="entry name" value="MFS"/>
</dbReference>
<feature type="transmembrane region" description="Helical" evidence="7">
    <location>
        <begin position="319"/>
        <end position="341"/>
    </location>
</feature>
<feature type="compositionally biased region" description="Basic and acidic residues" evidence="6">
    <location>
        <begin position="490"/>
        <end position="505"/>
    </location>
</feature>
<feature type="region of interest" description="Disordered" evidence="6">
    <location>
        <begin position="486"/>
        <end position="505"/>
    </location>
</feature>
<accession>A0ABR1GCN2</accession>
<dbReference type="PRINTS" id="PR01035">
    <property type="entry name" value="TCRTETA"/>
</dbReference>
<feature type="transmembrane region" description="Helical" evidence="7">
    <location>
        <begin position="145"/>
        <end position="164"/>
    </location>
</feature>
<dbReference type="SUPFAM" id="SSF103473">
    <property type="entry name" value="MFS general substrate transporter"/>
    <property type="match status" value="1"/>
</dbReference>
<protein>
    <recommendedName>
        <fullName evidence="8">Major facilitator superfamily (MFS) profile domain-containing protein</fullName>
    </recommendedName>
</protein>
<feature type="transmembrane region" description="Helical" evidence="7">
    <location>
        <begin position="288"/>
        <end position="307"/>
    </location>
</feature>
<comment type="caution">
    <text evidence="9">The sequence shown here is derived from an EMBL/GenBank/DDBJ whole genome shotgun (WGS) entry which is preliminary data.</text>
</comment>
<keyword evidence="10" id="KW-1185">Reference proteome</keyword>
<dbReference type="InterPro" id="IPR050189">
    <property type="entry name" value="MFS_Efflux_Transporters"/>
</dbReference>
<gene>
    <name evidence="9" type="ORF">SO694_00002884</name>
</gene>
<keyword evidence="5 7" id="KW-0472">Membrane</keyword>
<keyword evidence="4 7" id="KW-1133">Transmembrane helix</keyword>
<dbReference type="InterPro" id="IPR036259">
    <property type="entry name" value="MFS_trans_sf"/>
</dbReference>
<dbReference type="Gene3D" id="1.20.1250.20">
    <property type="entry name" value="MFS general substrate transporter like domains"/>
    <property type="match status" value="1"/>
</dbReference>
<feature type="transmembrane region" description="Helical" evidence="7">
    <location>
        <begin position="21"/>
        <end position="44"/>
    </location>
</feature>